<evidence type="ECO:0000256" key="1">
    <source>
        <dbReference type="SAM" id="MobiDB-lite"/>
    </source>
</evidence>
<dbReference type="InParanoid" id="A0A452C8P7"/>
<evidence type="ECO:0000313" key="3">
    <source>
        <dbReference type="RefSeq" id="XP_028019286.1"/>
    </source>
</evidence>
<sequence>MDLTRNPCRSWISAAARCAWPWGRSAWVRSTRCRCPPPSRPTSTTSDATAGTASTTAPTHPSANSLSHRRAPRPGPASAAWKSCSSSPASPAAPPDTDCSGHGPLCPPSGHWQKFPACRITAPSGKRTQRINSYTELRSALGVAWVLPHLPGPTAPRVDPGGAKRCLDEGRCPPSGAAAPDEAQDVRSSPWPPRQKPNLDLPQAREHPASVLAVGAPVPCIYSFNNNKSHLFIPFRKDTLFGSPLSGVFCCFSSACPSLGCVCLTWPFRWVVSVVCPHVGTGVSLFGSLDLQFPGGSAPSARVGP</sequence>
<dbReference type="GeneID" id="103014883"/>
<dbReference type="AlphaFoldDB" id="A0A452C8P7"/>
<dbReference type="RefSeq" id="XP_028019286.1">
    <property type="nucleotide sequence ID" value="XM_028163485.2"/>
</dbReference>
<dbReference type="Proteomes" id="UP001652580">
    <property type="component" value="Chromosome 1"/>
</dbReference>
<reference evidence="2" key="1">
    <citation type="submission" date="2025-05" db="UniProtKB">
        <authorList>
            <consortium name="RefSeq"/>
        </authorList>
    </citation>
    <scope>NUCLEOTIDE SEQUENCE [LARGE SCALE GENOMIC DNA]</scope>
</reference>
<feature type="region of interest" description="Disordered" evidence="1">
    <location>
        <begin position="33"/>
        <end position="99"/>
    </location>
</feature>
<proteinExistence type="predicted"/>
<feature type="region of interest" description="Disordered" evidence="1">
    <location>
        <begin position="154"/>
        <end position="201"/>
    </location>
</feature>
<accession>A0A452C8P7</accession>
<gene>
    <name evidence="3" type="primary">SPSB1</name>
</gene>
<reference evidence="3" key="2">
    <citation type="submission" date="2025-08" db="UniProtKB">
        <authorList>
            <consortium name="RefSeq"/>
        </authorList>
    </citation>
    <scope>IDENTIFICATION</scope>
</reference>
<evidence type="ECO:0000313" key="2">
    <source>
        <dbReference type="Proteomes" id="UP001652580"/>
    </source>
</evidence>
<keyword evidence="2" id="KW-1185">Reference proteome</keyword>
<feature type="compositionally biased region" description="Low complexity" evidence="1">
    <location>
        <begin position="76"/>
        <end position="90"/>
    </location>
</feature>
<protein>
    <submittedName>
        <fullName evidence="3">SPRY domain-containing SOCS box protein 1 isoform X1</fullName>
    </submittedName>
</protein>
<name>A0A452C8P7_BALAC</name>
<feature type="compositionally biased region" description="Low complexity" evidence="1">
    <location>
        <begin position="41"/>
        <end position="65"/>
    </location>
</feature>
<organism evidence="2 3">
    <name type="scientific">Balaenoptera acutorostrata</name>
    <name type="common">Common minke whale</name>
    <name type="synonym">Balaena rostrata</name>
    <dbReference type="NCBI Taxonomy" id="9767"/>
    <lineage>
        <taxon>Eukaryota</taxon>
        <taxon>Metazoa</taxon>
        <taxon>Chordata</taxon>
        <taxon>Craniata</taxon>
        <taxon>Vertebrata</taxon>
        <taxon>Euteleostomi</taxon>
        <taxon>Mammalia</taxon>
        <taxon>Eutheria</taxon>
        <taxon>Laurasiatheria</taxon>
        <taxon>Artiodactyla</taxon>
        <taxon>Whippomorpha</taxon>
        <taxon>Cetacea</taxon>
        <taxon>Mysticeti</taxon>
        <taxon>Balaenopteridae</taxon>
        <taxon>Balaenoptera</taxon>
    </lineage>
</organism>